<evidence type="ECO:0000259" key="1">
    <source>
        <dbReference type="PROSITE" id="PS50022"/>
    </source>
</evidence>
<gene>
    <name evidence="2" type="ORF">DCO56_26175</name>
</gene>
<dbReference type="SUPFAM" id="SSF49785">
    <property type="entry name" value="Galactose-binding domain-like"/>
    <property type="match status" value="1"/>
</dbReference>
<dbReference type="RefSeq" id="WP_108636633.1">
    <property type="nucleotide sequence ID" value="NZ_QCXX01000009.1"/>
</dbReference>
<accession>A0A363NM04</accession>
<organism evidence="2 3">
    <name type="scientific">Sphingobacterium athyrii</name>
    <dbReference type="NCBI Taxonomy" id="2152717"/>
    <lineage>
        <taxon>Bacteria</taxon>
        <taxon>Pseudomonadati</taxon>
        <taxon>Bacteroidota</taxon>
        <taxon>Sphingobacteriia</taxon>
        <taxon>Sphingobacteriales</taxon>
        <taxon>Sphingobacteriaceae</taxon>
        <taxon>Sphingobacterium</taxon>
    </lineage>
</organism>
<evidence type="ECO:0000313" key="2">
    <source>
        <dbReference type="EMBL" id="PUV21812.1"/>
    </source>
</evidence>
<feature type="domain" description="F5/8 type C" evidence="1">
    <location>
        <begin position="367"/>
        <end position="515"/>
    </location>
</feature>
<dbReference type="PROSITE" id="PS51257">
    <property type="entry name" value="PROKAR_LIPOPROTEIN"/>
    <property type="match status" value="1"/>
</dbReference>
<dbReference type="EMBL" id="QCXX01000009">
    <property type="protein sequence ID" value="PUV21812.1"/>
    <property type="molecule type" value="Genomic_DNA"/>
</dbReference>
<dbReference type="Pfam" id="PF00754">
    <property type="entry name" value="F5_F8_type_C"/>
    <property type="match status" value="1"/>
</dbReference>
<dbReference type="AlphaFoldDB" id="A0A363NM04"/>
<name>A0A363NM04_9SPHI</name>
<protein>
    <recommendedName>
        <fullName evidence="1">F5/8 type C domain-containing protein</fullName>
    </recommendedName>
</protein>
<dbReference type="Proteomes" id="UP000250831">
    <property type="component" value="Unassembled WGS sequence"/>
</dbReference>
<dbReference type="PROSITE" id="PS50022">
    <property type="entry name" value="FA58C_3"/>
    <property type="match status" value="1"/>
</dbReference>
<dbReference type="SUPFAM" id="SSF55486">
    <property type="entry name" value="Metalloproteases ('zincins'), catalytic domain"/>
    <property type="match status" value="1"/>
</dbReference>
<dbReference type="Gene3D" id="2.60.120.260">
    <property type="entry name" value="Galactose-binding domain-like"/>
    <property type="match status" value="1"/>
</dbReference>
<evidence type="ECO:0000313" key="3">
    <source>
        <dbReference type="Proteomes" id="UP000250831"/>
    </source>
</evidence>
<reference evidence="2 3" key="1">
    <citation type="submission" date="2018-04" db="EMBL/GenBank/DDBJ databases">
        <title>Sphingobacterium sp. M46 Genome.</title>
        <authorList>
            <person name="Cheng J."/>
            <person name="Li Y."/>
        </authorList>
    </citation>
    <scope>NUCLEOTIDE SEQUENCE [LARGE SCALE GENOMIC DNA]</scope>
    <source>
        <strain evidence="2 3">M46</strain>
    </source>
</reference>
<dbReference type="OrthoDB" id="3965347at2"/>
<keyword evidence="3" id="KW-1185">Reference proteome</keyword>
<proteinExistence type="predicted"/>
<dbReference type="InterPro" id="IPR000421">
    <property type="entry name" value="FA58C"/>
</dbReference>
<comment type="caution">
    <text evidence="2">The sequence shown here is derived from an EMBL/GenBank/DDBJ whole genome shotgun (WGS) entry which is preliminary data.</text>
</comment>
<sequence length="516" mass="57804">MMKKIVPFILITVFFFTACKKDLHPVDPNTVHTPDGFSSDRTRNLNIVYFVPNDLDTLPDYQRRLSDIMLWVRQFYKDEMTRNGYANKTFGMFVNSDSLVKIITIRGSKPKSAYPYEGGSGAVAEEVNAWFETHPSDKTSDHTLIIIPRYEFRQDGTATGGPFYGTGKWCYALDYEDFNIANIGLANNQFTGWFGGLAHELGHGLNLPHNSEKVSEKLTLGTALMGYGNFSLGKEGTMLTAADAAILNANQIFNKDSKTYYGAANAEIDRIHAQYDAAKEAIVVSGKFHSSNKINSIAYYNDPEGGGDYNAITWESKTIGIDSFYVEMKTSDLQYKGDSLYDLRLRFIHENGIISTFTYNYKFINNIPIINFSTRSELSKQGWQVHSFSSEEIAEEDGAASNLIDGSSSSYWHSRWSTNETAFPHELVIDVGAIKTAHGLSYTHRNGLSRAVKNIEVSYSNDGVSFNQVGNYEVPNLNGPQYLDFMAPMSFRFLKIKAIDAWDGEQFAAIAELGLY</sequence>
<dbReference type="InterPro" id="IPR008979">
    <property type="entry name" value="Galactose-bd-like_sf"/>
</dbReference>